<proteinExistence type="predicted"/>
<evidence type="ECO:0000313" key="4">
    <source>
        <dbReference type="WBParaSite" id="SSLN_0001898001-mRNA-1"/>
    </source>
</evidence>
<dbReference type="AlphaFoldDB" id="A0A183TP98"/>
<feature type="region of interest" description="Disordered" evidence="2">
    <location>
        <begin position="190"/>
        <end position="254"/>
    </location>
</feature>
<reference evidence="4" key="1">
    <citation type="submission" date="2016-06" db="UniProtKB">
        <authorList>
            <consortium name="WormBaseParasite"/>
        </authorList>
    </citation>
    <scope>IDENTIFICATION</scope>
</reference>
<keyword evidence="1" id="KW-0175">Coiled coil</keyword>
<dbReference type="InterPro" id="IPR057892">
    <property type="entry name" value="LIP-1_CC2"/>
</dbReference>
<feature type="region of interest" description="Disordered" evidence="2">
    <location>
        <begin position="1"/>
        <end position="37"/>
    </location>
</feature>
<dbReference type="WBParaSite" id="SSLN_0001898001-mRNA-1">
    <property type="protein sequence ID" value="SSLN_0001898001-mRNA-1"/>
    <property type="gene ID" value="SSLN_0001898001"/>
</dbReference>
<dbReference type="Pfam" id="PF25526">
    <property type="entry name" value="LIP-1"/>
    <property type="match status" value="1"/>
</dbReference>
<name>A0A183TP98_SCHSO</name>
<accession>A0A183TP98</accession>
<protein>
    <submittedName>
        <fullName evidence="4">Golgi autoantigen, golgin subfamily a, 2</fullName>
    </submittedName>
</protein>
<feature type="coiled-coil region" evidence="1">
    <location>
        <begin position="75"/>
        <end position="172"/>
    </location>
</feature>
<feature type="compositionally biased region" description="Polar residues" evidence="2">
    <location>
        <begin position="1"/>
        <end position="14"/>
    </location>
</feature>
<organism evidence="4">
    <name type="scientific">Schistocephalus solidus</name>
    <name type="common">Tapeworm</name>
    <dbReference type="NCBI Taxonomy" id="70667"/>
    <lineage>
        <taxon>Eukaryota</taxon>
        <taxon>Metazoa</taxon>
        <taxon>Spiralia</taxon>
        <taxon>Lophotrochozoa</taxon>
        <taxon>Platyhelminthes</taxon>
        <taxon>Cestoda</taxon>
        <taxon>Eucestoda</taxon>
        <taxon>Diphyllobothriidea</taxon>
        <taxon>Diphyllobothriidae</taxon>
        <taxon>Schistocephalus</taxon>
    </lineage>
</organism>
<evidence type="ECO:0000259" key="3">
    <source>
        <dbReference type="Pfam" id="PF25526"/>
    </source>
</evidence>
<sequence>LRDLLKQQTSSADHSSLPPGGPPVIDANGSADQTNGAANGVNLAAENANYAAVAAAAAASAAATERKLVEVTGHAKDLEATSVRLQRDLRELEAQREDNEARIATLEQRYLAAQQEATIAHEKASHVSSELISREAELKQSEERVNHLHIEVDMLKNKNEDLLVQLEKYRNGTDQATKCEVSEQIVSSTGSVGALENGLGSRSLEAQSEESKAAGLSDADASNLRQQLSQADDRLREMQAAMTETQAELQRARQ</sequence>
<feature type="domain" description="Liprin-alpha CC2" evidence="3">
    <location>
        <begin position="56"/>
        <end position="165"/>
    </location>
</feature>
<evidence type="ECO:0000256" key="1">
    <source>
        <dbReference type="SAM" id="Coils"/>
    </source>
</evidence>
<evidence type="ECO:0000256" key="2">
    <source>
        <dbReference type="SAM" id="MobiDB-lite"/>
    </source>
</evidence>